<sequence>MTPEDIKGHILTGFNPNVGVTEMKFFLLNEKGTPINKTNALPNKVITCPSGWRYRIEMTGMDCREVLIGNIRDILRSGITYSERQVICKIATHPPELAEGMPERFILYPTKAVPYLHMNSFETKAESFHNDPEVMAKWSDVFVGIISVLLDRNEATKRAFNRGYLEPKLFESIMERGAGYTFEYHSLSSYWCRCPELISLVMANMRVAARVSWIELASRSESALKLFWDRVSYDEVRDAIKKQDFDHALDIYNRIKDCMAWSSMKRSDPMNVSATNRFDYLEY</sequence>
<dbReference type="AlphaFoldDB" id="A0A0F8W443"/>
<dbReference type="EMBL" id="LAZR01067486">
    <property type="protein sequence ID" value="KKK51487.1"/>
    <property type="molecule type" value="Genomic_DNA"/>
</dbReference>
<reference evidence="1" key="1">
    <citation type="journal article" date="2015" name="Nature">
        <title>Complex archaea that bridge the gap between prokaryotes and eukaryotes.</title>
        <authorList>
            <person name="Spang A."/>
            <person name="Saw J.H."/>
            <person name="Jorgensen S.L."/>
            <person name="Zaremba-Niedzwiedzka K."/>
            <person name="Martijn J."/>
            <person name="Lind A.E."/>
            <person name="van Eijk R."/>
            <person name="Schleper C."/>
            <person name="Guy L."/>
            <person name="Ettema T.J."/>
        </authorList>
    </citation>
    <scope>NUCLEOTIDE SEQUENCE</scope>
</reference>
<feature type="non-terminal residue" evidence="1">
    <location>
        <position position="283"/>
    </location>
</feature>
<proteinExistence type="predicted"/>
<accession>A0A0F8W443</accession>
<gene>
    <name evidence="1" type="ORF">LCGC14_3114450</name>
</gene>
<organism evidence="1">
    <name type="scientific">marine sediment metagenome</name>
    <dbReference type="NCBI Taxonomy" id="412755"/>
    <lineage>
        <taxon>unclassified sequences</taxon>
        <taxon>metagenomes</taxon>
        <taxon>ecological metagenomes</taxon>
    </lineage>
</organism>
<evidence type="ECO:0000313" key="1">
    <source>
        <dbReference type="EMBL" id="KKK51487.1"/>
    </source>
</evidence>
<protein>
    <submittedName>
        <fullName evidence="1">Uncharacterized protein</fullName>
    </submittedName>
</protein>
<comment type="caution">
    <text evidence="1">The sequence shown here is derived from an EMBL/GenBank/DDBJ whole genome shotgun (WGS) entry which is preliminary data.</text>
</comment>
<name>A0A0F8W443_9ZZZZ</name>